<evidence type="ECO:0000313" key="3">
    <source>
        <dbReference type="Proteomes" id="UP001501594"/>
    </source>
</evidence>
<proteinExistence type="predicted"/>
<dbReference type="EMBL" id="BAABAU010000004">
    <property type="protein sequence ID" value="GAA4267468.1"/>
    <property type="molecule type" value="Genomic_DNA"/>
</dbReference>
<comment type="caution">
    <text evidence="2">The sequence shown here is derived from an EMBL/GenBank/DDBJ whole genome shotgun (WGS) entry which is preliminary data.</text>
</comment>
<keyword evidence="1" id="KW-0812">Transmembrane</keyword>
<keyword evidence="1" id="KW-0472">Membrane</keyword>
<evidence type="ECO:0008006" key="4">
    <source>
        <dbReference type="Google" id="ProtNLM"/>
    </source>
</evidence>
<feature type="transmembrane region" description="Helical" evidence="1">
    <location>
        <begin position="12"/>
        <end position="35"/>
    </location>
</feature>
<evidence type="ECO:0000256" key="1">
    <source>
        <dbReference type="SAM" id="Phobius"/>
    </source>
</evidence>
<keyword evidence="1" id="KW-1133">Transmembrane helix</keyword>
<dbReference type="InterPro" id="IPR005325">
    <property type="entry name" value="DUF308_memb"/>
</dbReference>
<feature type="transmembrane region" description="Helical" evidence="1">
    <location>
        <begin position="169"/>
        <end position="190"/>
    </location>
</feature>
<dbReference type="Pfam" id="PF03729">
    <property type="entry name" value="DUF308"/>
    <property type="match status" value="1"/>
</dbReference>
<feature type="transmembrane region" description="Helical" evidence="1">
    <location>
        <begin position="73"/>
        <end position="94"/>
    </location>
</feature>
<organism evidence="2 3">
    <name type="scientific">Frondihabitans peucedani</name>
    <dbReference type="NCBI Taxonomy" id="598626"/>
    <lineage>
        <taxon>Bacteria</taxon>
        <taxon>Bacillati</taxon>
        <taxon>Actinomycetota</taxon>
        <taxon>Actinomycetes</taxon>
        <taxon>Micrococcales</taxon>
        <taxon>Microbacteriaceae</taxon>
        <taxon>Frondihabitans</taxon>
    </lineage>
</organism>
<dbReference type="RefSeq" id="WP_344797768.1">
    <property type="nucleotide sequence ID" value="NZ_BAABAU010000004.1"/>
</dbReference>
<dbReference type="Proteomes" id="UP001501594">
    <property type="component" value="Unassembled WGS sequence"/>
</dbReference>
<sequence length="219" mass="22886">MTALQHDAESEARYWPVPILRAIPLLVLGMVTTFVNDHSPSIGLTVFGATTLVGGVALAAGSRRFLDDASSRSIAVVQGAVGVVFGLLALLFRGGGLPTLVALVTAWAVIAGVLELVTGLRRRRRSGLARDWMLLGALTILLALIYLLVPADYSKELGGIEKIRGTLTSSTILVGLVGAYGALVGIFLIIQGLSLKWQTGTAHAVAADETNSIDGAQTK</sequence>
<feature type="transmembrane region" description="Helical" evidence="1">
    <location>
        <begin position="41"/>
        <end position="61"/>
    </location>
</feature>
<feature type="transmembrane region" description="Helical" evidence="1">
    <location>
        <begin position="100"/>
        <end position="120"/>
    </location>
</feature>
<keyword evidence="3" id="KW-1185">Reference proteome</keyword>
<accession>A0ABP8E5G8</accession>
<gene>
    <name evidence="2" type="ORF">GCM10022256_30800</name>
</gene>
<reference evidence="3" key="1">
    <citation type="journal article" date="2019" name="Int. J. Syst. Evol. Microbiol.">
        <title>The Global Catalogue of Microorganisms (GCM) 10K type strain sequencing project: providing services to taxonomists for standard genome sequencing and annotation.</title>
        <authorList>
            <consortium name="The Broad Institute Genomics Platform"/>
            <consortium name="The Broad Institute Genome Sequencing Center for Infectious Disease"/>
            <person name="Wu L."/>
            <person name="Ma J."/>
        </authorList>
    </citation>
    <scope>NUCLEOTIDE SEQUENCE [LARGE SCALE GENOMIC DNA]</scope>
    <source>
        <strain evidence="3">JCM 17442</strain>
    </source>
</reference>
<name>A0ABP8E5G8_9MICO</name>
<evidence type="ECO:0000313" key="2">
    <source>
        <dbReference type="EMBL" id="GAA4267468.1"/>
    </source>
</evidence>
<protein>
    <recommendedName>
        <fullName evidence="4">Acid-resistance membrane protein</fullName>
    </recommendedName>
</protein>
<feature type="transmembrane region" description="Helical" evidence="1">
    <location>
        <begin position="132"/>
        <end position="149"/>
    </location>
</feature>